<dbReference type="Proteomes" id="UP000887565">
    <property type="component" value="Unplaced"/>
</dbReference>
<dbReference type="WBParaSite" id="nRc.2.0.1.t13271-RA">
    <property type="protein sequence ID" value="nRc.2.0.1.t13271-RA"/>
    <property type="gene ID" value="nRc.2.0.1.g13271"/>
</dbReference>
<dbReference type="AlphaFoldDB" id="A0A915IGE7"/>
<keyword evidence="2" id="KW-1185">Reference proteome</keyword>
<reference evidence="3" key="1">
    <citation type="submission" date="2022-11" db="UniProtKB">
        <authorList>
            <consortium name="WormBaseParasite"/>
        </authorList>
    </citation>
    <scope>IDENTIFICATION</scope>
</reference>
<keyword evidence="1" id="KW-0175">Coiled coil</keyword>
<protein>
    <submittedName>
        <fullName evidence="3">Uncharacterized protein</fullName>
    </submittedName>
</protein>
<organism evidence="2 3">
    <name type="scientific">Romanomermis culicivorax</name>
    <name type="common">Nematode worm</name>
    <dbReference type="NCBI Taxonomy" id="13658"/>
    <lineage>
        <taxon>Eukaryota</taxon>
        <taxon>Metazoa</taxon>
        <taxon>Ecdysozoa</taxon>
        <taxon>Nematoda</taxon>
        <taxon>Enoplea</taxon>
        <taxon>Dorylaimia</taxon>
        <taxon>Mermithida</taxon>
        <taxon>Mermithoidea</taxon>
        <taxon>Mermithidae</taxon>
        <taxon>Romanomermis</taxon>
    </lineage>
</organism>
<accession>A0A915IGE7</accession>
<evidence type="ECO:0000313" key="2">
    <source>
        <dbReference type="Proteomes" id="UP000887565"/>
    </source>
</evidence>
<proteinExistence type="predicted"/>
<name>A0A915IGE7_ROMCU</name>
<sequence>MVAVRDENNIKISVMVLPLLNTSLESDEITMITIINGFPYMNQISIYLSQECKFTNLNDQLLIQPLPIYVSEREYYLHPDQFDFQSKIIFTYEVGDLEAYIINNTLQITNVALIDQLFDDDLVILTFIDFFIYKRKYETLNLAFNDKVINLGALETLGEPVDFSIMWERMEERLDAHEAMAENEEEMNDQMEEIMAY</sequence>
<evidence type="ECO:0000313" key="3">
    <source>
        <dbReference type="WBParaSite" id="nRc.2.0.1.t13271-RA"/>
    </source>
</evidence>
<evidence type="ECO:0000256" key="1">
    <source>
        <dbReference type="SAM" id="Coils"/>
    </source>
</evidence>
<feature type="coiled-coil region" evidence="1">
    <location>
        <begin position="167"/>
        <end position="194"/>
    </location>
</feature>